<sequence length="70" mass="7904">MSEQLFLSIEGVVEAHFWSSFRQSVVGESGVRCFIQLRDNEAGPRDLIRRRAVFGDETFASVEPYVGRAP</sequence>
<gene>
    <name evidence="1" type="ORF">TCNE_LOCUS3938</name>
</gene>
<evidence type="ECO:0000313" key="3">
    <source>
        <dbReference type="WBParaSite" id="TCNE_0000393801-mRNA-1"/>
    </source>
</evidence>
<organism evidence="2 3">
    <name type="scientific">Toxocara canis</name>
    <name type="common">Canine roundworm</name>
    <dbReference type="NCBI Taxonomy" id="6265"/>
    <lineage>
        <taxon>Eukaryota</taxon>
        <taxon>Metazoa</taxon>
        <taxon>Ecdysozoa</taxon>
        <taxon>Nematoda</taxon>
        <taxon>Chromadorea</taxon>
        <taxon>Rhabditida</taxon>
        <taxon>Spirurina</taxon>
        <taxon>Ascaridomorpha</taxon>
        <taxon>Ascaridoidea</taxon>
        <taxon>Toxocaridae</taxon>
        <taxon>Toxocara</taxon>
    </lineage>
</organism>
<name>A0A183U618_TOXCA</name>
<proteinExistence type="predicted"/>
<reference evidence="3" key="1">
    <citation type="submission" date="2016-06" db="UniProtKB">
        <authorList>
            <consortium name="WormBaseParasite"/>
        </authorList>
    </citation>
    <scope>IDENTIFICATION</scope>
</reference>
<accession>A0A183U618</accession>
<dbReference type="AlphaFoldDB" id="A0A183U618"/>
<dbReference type="Proteomes" id="UP000050794">
    <property type="component" value="Unassembled WGS sequence"/>
</dbReference>
<dbReference type="WBParaSite" id="TCNE_0000393801-mRNA-1">
    <property type="protein sequence ID" value="TCNE_0000393801-mRNA-1"/>
    <property type="gene ID" value="TCNE_0000393801"/>
</dbReference>
<dbReference type="EMBL" id="UYWY01005753">
    <property type="protein sequence ID" value="VDM29655.1"/>
    <property type="molecule type" value="Genomic_DNA"/>
</dbReference>
<reference evidence="1 2" key="2">
    <citation type="submission" date="2018-11" db="EMBL/GenBank/DDBJ databases">
        <authorList>
            <consortium name="Pathogen Informatics"/>
        </authorList>
    </citation>
    <scope>NUCLEOTIDE SEQUENCE [LARGE SCALE GENOMIC DNA]</scope>
</reference>
<evidence type="ECO:0000313" key="2">
    <source>
        <dbReference type="Proteomes" id="UP000050794"/>
    </source>
</evidence>
<protein>
    <submittedName>
        <fullName evidence="3">DUF2218 domain-containing protein</fullName>
    </submittedName>
</protein>
<evidence type="ECO:0000313" key="1">
    <source>
        <dbReference type="EMBL" id="VDM29655.1"/>
    </source>
</evidence>
<keyword evidence="2" id="KW-1185">Reference proteome</keyword>